<sequence length="348" mass="38062">MQDVTSELAYIVGNMADEKPIKVGTRVEVVGKGVVGKVAYIGSTLFSSGKWIGVICDGAKGKNNGTVQGKTYFTCEDNHGIFVRQSQIVSIDDDNSKSPAPEPQQTPAKPASTGIPKSARKSGLRPPSYAGKSNENLAEATPKRAPSVPSDLSSVGQTPSLSKDKPGSMTRLPQRGHGGSKETLSAAEKPSELPKQMTKESKRLSLSSEKVVMDTGRMAMSMEGTIPDTKRPSITPDDTKRMSMSMSTEGSLTNIQQLQEIEGLKAEIKDLNEKLETLKIKRGDDKTKLKEFEKVKIQLQQLQEYKVKAQELHKETQQQLQAAKKEAKDVQESFDAYKDEMSDLSEKR</sequence>
<dbReference type="Gene3D" id="2.30.30.190">
    <property type="entry name" value="CAP Gly-rich-like domain"/>
    <property type="match status" value="1"/>
</dbReference>
<dbReference type="Pfam" id="PF01302">
    <property type="entry name" value="CAP_GLY"/>
    <property type="match status" value="1"/>
</dbReference>
<dbReference type="PROSITE" id="PS50245">
    <property type="entry name" value="CAP_GLY_2"/>
    <property type="match status" value="1"/>
</dbReference>
<gene>
    <name evidence="3" type="ORF">MCOR_24466</name>
</gene>
<feature type="domain" description="CAP-Gly" evidence="2">
    <location>
        <begin position="42"/>
        <end position="84"/>
    </location>
</feature>
<dbReference type="PROSITE" id="PS00845">
    <property type="entry name" value="CAP_GLY_1"/>
    <property type="match status" value="1"/>
</dbReference>
<dbReference type="InterPro" id="IPR000938">
    <property type="entry name" value="CAP-Gly_domain"/>
</dbReference>
<feature type="region of interest" description="Disordered" evidence="1">
    <location>
        <begin position="313"/>
        <end position="348"/>
    </location>
</feature>
<dbReference type="PANTHER" id="PTHR18916">
    <property type="entry name" value="DYNACTIN 1-RELATED MICROTUBULE-BINDING"/>
    <property type="match status" value="1"/>
</dbReference>
<evidence type="ECO:0000313" key="4">
    <source>
        <dbReference type="Proteomes" id="UP000507470"/>
    </source>
</evidence>
<organism evidence="3 4">
    <name type="scientific">Mytilus coruscus</name>
    <name type="common">Sea mussel</name>
    <dbReference type="NCBI Taxonomy" id="42192"/>
    <lineage>
        <taxon>Eukaryota</taxon>
        <taxon>Metazoa</taxon>
        <taxon>Spiralia</taxon>
        <taxon>Lophotrochozoa</taxon>
        <taxon>Mollusca</taxon>
        <taxon>Bivalvia</taxon>
        <taxon>Autobranchia</taxon>
        <taxon>Pteriomorphia</taxon>
        <taxon>Mytilida</taxon>
        <taxon>Mytiloidea</taxon>
        <taxon>Mytilidae</taxon>
        <taxon>Mytilinae</taxon>
        <taxon>Mytilus</taxon>
    </lineage>
</organism>
<feature type="compositionally biased region" description="Basic and acidic residues" evidence="1">
    <location>
        <begin position="323"/>
        <end position="348"/>
    </location>
</feature>
<dbReference type="SUPFAM" id="SSF74924">
    <property type="entry name" value="Cap-Gly domain"/>
    <property type="match status" value="1"/>
</dbReference>
<dbReference type="EMBL" id="CACVKT020004326">
    <property type="protein sequence ID" value="CAC5389287.1"/>
    <property type="molecule type" value="Genomic_DNA"/>
</dbReference>
<dbReference type="Proteomes" id="UP000507470">
    <property type="component" value="Unassembled WGS sequence"/>
</dbReference>
<feature type="compositionally biased region" description="Basic and acidic residues" evidence="1">
    <location>
        <begin position="189"/>
        <end position="203"/>
    </location>
</feature>
<evidence type="ECO:0000259" key="2">
    <source>
        <dbReference type="PROSITE" id="PS50245"/>
    </source>
</evidence>
<accession>A0A6J8C3Q7</accession>
<protein>
    <submittedName>
        <fullName evidence="3">DCTN1</fullName>
    </submittedName>
</protein>
<name>A0A6J8C3Q7_MYTCO</name>
<evidence type="ECO:0000313" key="3">
    <source>
        <dbReference type="EMBL" id="CAC5389287.1"/>
    </source>
</evidence>
<dbReference type="InterPro" id="IPR036859">
    <property type="entry name" value="CAP-Gly_dom_sf"/>
</dbReference>
<feature type="compositionally biased region" description="Polar residues" evidence="1">
    <location>
        <begin position="242"/>
        <end position="252"/>
    </location>
</feature>
<dbReference type="AlphaFoldDB" id="A0A6J8C3Q7"/>
<reference evidence="3 4" key="1">
    <citation type="submission" date="2020-06" db="EMBL/GenBank/DDBJ databases">
        <authorList>
            <person name="Li R."/>
            <person name="Bekaert M."/>
        </authorList>
    </citation>
    <scope>NUCLEOTIDE SEQUENCE [LARGE SCALE GENOMIC DNA]</scope>
    <source>
        <strain evidence="4">wild</strain>
    </source>
</reference>
<proteinExistence type="predicted"/>
<dbReference type="OrthoDB" id="6153882at2759"/>
<dbReference type="SMART" id="SM01052">
    <property type="entry name" value="CAP_GLY"/>
    <property type="match status" value="1"/>
</dbReference>
<feature type="region of interest" description="Disordered" evidence="1">
    <location>
        <begin position="92"/>
        <end position="252"/>
    </location>
</feature>
<evidence type="ECO:0000256" key="1">
    <source>
        <dbReference type="SAM" id="MobiDB-lite"/>
    </source>
</evidence>
<feature type="compositionally biased region" description="Polar residues" evidence="1">
    <location>
        <begin position="150"/>
        <end position="161"/>
    </location>
</feature>
<keyword evidence="4" id="KW-1185">Reference proteome</keyword>